<keyword evidence="2" id="KW-1185">Reference proteome</keyword>
<dbReference type="AlphaFoldDB" id="A0A9D4UDU8"/>
<accession>A0A9D4UDU8</accession>
<sequence length="330" mass="36047">MALSRQVRRSLSALASREAASPLCYEWCVVGAGPAGIATVGLLLDSSVPPSALLWIDPSFSVGDFGTRWRFVSSNTNVGLFLRFYQRCRSFGFPFESFNNNTRRYAIEDLPEKQTCSLDVAAEPLRDVTHTLRQKVHSVVGEVSQLREKDAKWECLLSSSVIEASSFLANNVVLATGAVPRSLPFHQAYPLIDEIPIATALNPSALVASVSADDTIAIFGSSHSAIILIRTLLEQSSAKKVINFYREPLKENLHGKLPDRLVRVLSDDTSTAEHLPCCTKVIYATGFERRELPKGIVGLPSSYTYNAHCGVIAPGLFGCGIGYPEQKADR</sequence>
<evidence type="ECO:0008006" key="3">
    <source>
        <dbReference type="Google" id="ProtNLM"/>
    </source>
</evidence>
<name>A0A9D4UDU8_ADICA</name>
<dbReference type="Proteomes" id="UP000886520">
    <property type="component" value="Chromosome 18"/>
</dbReference>
<dbReference type="OrthoDB" id="432536at2759"/>
<dbReference type="PANTHER" id="PTHR38688">
    <property type="entry name" value="PYR_REDOX_2 DOMAIN-CONTAINING PROTEIN"/>
    <property type="match status" value="1"/>
</dbReference>
<dbReference type="PRINTS" id="PR00368">
    <property type="entry name" value="FADPNR"/>
</dbReference>
<evidence type="ECO:0000313" key="1">
    <source>
        <dbReference type="EMBL" id="KAI5065847.1"/>
    </source>
</evidence>
<dbReference type="SUPFAM" id="SSF51905">
    <property type="entry name" value="FAD/NAD(P)-binding domain"/>
    <property type="match status" value="1"/>
</dbReference>
<proteinExistence type="predicted"/>
<organism evidence="1 2">
    <name type="scientific">Adiantum capillus-veneris</name>
    <name type="common">Maidenhair fern</name>
    <dbReference type="NCBI Taxonomy" id="13818"/>
    <lineage>
        <taxon>Eukaryota</taxon>
        <taxon>Viridiplantae</taxon>
        <taxon>Streptophyta</taxon>
        <taxon>Embryophyta</taxon>
        <taxon>Tracheophyta</taxon>
        <taxon>Polypodiopsida</taxon>
        <taxon>Polypodiidae</taxon>
        <taxon>Polypodiales</taxon>
        <taxon>Pteridineae</taxon>
        <taxon>Pteridaceae</taxon>
        <taxon>Vittarioideae</taxon>
        <taxon>Adiantum</taxon>
    </lineage>
</organism>
<dbReference type="EMBL" id="JABFUD020000018">
    <property type="protein sequence ID" value="KAI5065847.1"/>
    <property type="molecule type" value="Genomic_DNA"/>
</dbReference>
<comment type="caution">
    <text evidence="1">The sequence shown here is derived from an EMBL/GenBank/DDBJ whole genome shotgun (WGS) entry which is preliminary data.</text>
</comment>
<evidence type="ECO:0000313" key="2">
    <source>
        <dbReference type="Proteomes" id="UP000886520"/>
    </source>
</evidence>
<dbReference type="InterPro" id="IPR053275">
    <property type="entry name" value="Agnestin_monoxygenase"/>
</dbReference>
<dbReference type="PANTHER" id="PTHR38688:SF1">
    <property type="entry name" value="FAD_NAD(P)-BINDING DOMAIN-CONTAINING PROTEIN"/>
    <property type="match status" value="1"/>
</dbReference>
<reference evidence="1" key="1">
    <citation type="submission" date="2021-01" db="EMBL/GenBank/DDBJ databases">
        <title>Adiantum capillus-veneris genome.</title>
        <authorList>
            <person name="Fang Y."/>
            <person name="Liao Q."/>
        </authorList>
    </citation>
    <scope>NUCLEOTIDE SEQUENCE</scope>
    <source>
        <strain evidence="1">H3</strain>
        <tissue evidence="1">Leaf</tissue>
    </source>
</reference>
<dbReference type="InterPro" id="IPR036188">
    <property type="entry name" value="FAD/NAD-bd_sf"/>
</dbReference>
<gene>
    <name evidence="1" type="ORF">GOP47_0018471</name>
</gene>
<protein>
    <recommendedName>
        <fullName evidence="3">FAD/NAD(P)-binding domain-containing protein</fullName>
    </recommendedName>
</protein>
<dbReference type="Gene3D" id="3.50.50.60">
    <property type="entry name" value="FAD/NAD(P)-binding domain"/>
    <property type="match status" value="1"/>
</dbReference>